<accession>A0A7Y0FLB3</accession>
<protein>
    <submittedName>
        <fullName evidence="3">Uncharacterized protein</fullName>
    </submittedName>
</protein>
<proteinExistence type="predicted"/>
<gene>
    <name evidence="3" type="ORF">HHL22_03185</name>
</gene>
<keyword evidence="2" id="KW-0732">Signal</keyword>
<name>A0A7Y0FLB3_9BACT</name>
<dbReference type="PROSITE" id="PS51257">
    <property type="entry name" value="PROKAR_LIPOPROTEIN"/>
    <property type="match status" value="1"/>
</dbReference>
<evidence type="ECO:0000313" key="4">
    <source>
        <dbReference type="Proteomes" id="UP000559626"/>
    </source>
</evidence>
<comment type="caution">
    <text evidence="3">The sequence shown here is derived from an EMBL/GenBank/DDBJ whole genome shotgun (WGS) entry which is preliminary data.</text>
</comment>
<feature type="chain" id="PRO_5031085142" evidence="2">
    <location>
        <begin position="26"/>
        <end position="200"/>
    </location>
</feature>
<evidence type="ECO:0000313" key="3">
    <source>
        <dbReference type="EMBL" id="NML64201.1"/>
    </source>
</evidence>
<dbReference type="RefSeq" id="WP_169529515.1">
    <property type="nucleotide sequence ID" value="NZ_JABBGH010000001.1"/>
</dbReference>
<organism evidence="3 4">
    <name type="scientific">Hymenobacter polaris</name>
    <dbReference type="NCBI Taxonomy" id="2682546"/>
    <lineage>
        <taxon>Bacteria</taxon>
        <taxon>Pseudomonadati</taxon>
        <taxon>Bacteroidota</taxon>
        <taxon>Cytophagia</taxon>
        <taxon>Cytophagales</taxon>
        <taxon>Hymenobacteraceae</taxon>
        <taxon>Hymenobacter</taxon>
    </lineage>
</organism>
<evidence type="ECO:0000256" key="1">
    <source>
        <dbReference type="SAM" id="MobiDB-lite"/>
    </source>
</evidence>
<dbReference type="Proteomes" id="UP000559626">
    <property type="component" value="Unassembled WGS sequence"/>
</dbReference>
<keyword evidence="4" id="KW-1185">Reference proteome</keyword>
<feature type="region of interest" description="Disordered" evidence="1">
    <location>
        <begin position="33"/>
        <end position="53"/>
    </location>
</feature>
<dbReference type="AlphaFoldDB" id="A0A7Y0FLB3"/>
<dbReference type="EMBL" id="JABBGH010000001">
    <property type="protein sequence ID" value="NML64201.1"/>
    <property type="molecule type" value="Genomic_DNA"/>
</dbReference>
<evidence type="ECO:0000256" key="2">
    <source>
        <dbReference type="SAM" id="SignalP"/>
    </source>
</evidence>
<sequence length="200" mass="21130">MKFSLPTSVRAPLAGAATLSLLLAAASCVSTERETSTPGRSLRTVYTPPSGKGQRVSGATVLNTVQAEHAFSGAAPDKFQLQLRGPRVLSGRLYLTVLSAQGDTLHREVLPARVLQDSTALTVRDREISVLRGMNGFFNPGRFTAPAGAAPAARPATLSPTAWNTLRTDPQAVAFAYPTAQGEHHLVYSPKLGRAVVLAE</sequence>
<reference evidence="3 4" key="1">
    <citation type="submission" date="2020-04" db="EMBL/GenBank/DDBJ databases">
        <title>Hymenobacter polaris sp. nov., isolated from Arctic soil.</title>
        <authorList>
            <person name="Dahal R.H."/>
        </authorList>
    </citation>
    <scope>NUCLEOTIDE SEQUENCE [LARGE SCALE GENOMIC DNA]</scope>
    <source>
        <strain evidence="3 4">RP-2-7</strain>
    </source>
</reference>
<feature type="signal peptide" evidence="2">
    <location>
        <begin position="1"/>
        <end position="25"/>
    </location>
</feature>